<dbReference type="Gene3D" id="2.30.30.140">
    <property type="match status" value="1"/>
</dbReference>
<keyword evidence="3" id="KW-1185">Reference proteome</keyword>
<evidence type="ECO:0000259" key="1">
    <source>
        <dbReference type="Pfam" id="PF15057"/>
    </source>
</evidence>
<dbReference type="Pfam" id="PF15057">
    <property type="entry name" value="DUF4537"/>
    <property type="match status" value="1"/>
</dbReference>
<evidence type="ECO:0000313" key="2">
    <source>
        <dbReference type="EMBL" id="WAQ99959.1"/>
    </source>
</evidence>
<organism evidence="2 3">
    <name type="scientific">Mya arenaria</name>
    <name type="common">Soft-shell clam</name>
    <dbReference type="NCBI Taxonomy" id="6604"/>
    <lineage>
        <taxon>Eukaryota</taxon>
        <taxon>Metazoa</taxon>
        <taxon>Spiralia</taxon>
        <taxon>Lophotrochozoa</taxon>
        <taxon>Mollusca</taxon>
        <taxon>Bivalvia</taxon>
        <taxon>Autobranchia</taxon>
        <taxon>Heteroconchia</taxon>
        <taxon>Euheterodonta</taxon>
        <taxon>Imparidentia</taxon>
        <taxon>Neoheterodontei</taxon>
        <taxon>Myida</taxon>
        <taxon>Myoidea</taxon>
        <taxon>Myidae</taxon>
        <taxon>Mya</taxon>
    </lineage>
</organism>
<accession>A0ABY7DQI1</accession>
<dbReference type="InterPro" id="IPR032770">
    <property type="entry name" value="DUF4537"/>
</dbReference>
<evidence type="ECO:0000313" key="3">
    <source>
        <dbReference type="Proteomes" id="UP001164746"/>
    </source>
</evidence>
<sequence>LERQPENEKHCSTTKIEKEIQTLGDRIDQNGDKIGQEIQTSRIQISEHLIALERQMENKTEQNEVNVQIIDAKFNTVSLEMREEIHATGEKIVNEIKAIGDKCGKKTLRQHTTPPPTPPPPPVAAGLKVGDEVLAKWADDGWYYFGQVVRRSAHGFVWVKDSCGHMEEIGRDSILTEEDRIHPPMTNTNYVIAPLPRYIYSFGPGKIINGGSEIEFFNGDIVNVRRDMYVYKITKEKYERDIRDIKEREEDMQGKEVLVLDKDTGRFILTTIENPLGKETFKTAQGREEPGKFILPQKQYVAAPVENGDETYYLPARVNWSTNNGEPIITYCDGT</sequence>
<feature type="domain" description="DUF4537" evidence="1">
    <location>
        <begin position="130"/>
        <end position="244"/>
    </location>
</feature>
<dbReference type="EMBL" id="CP111014">
    <property type="protein sequence ID" value="WAQ99959.1"/>
    <property type="molecule type" value="Genomic_DNA"/>
</dbReference>
<name>A0ABY7DQI1_MYAAR</name>
<reference evidence="2" key="1">
    <citation type="submission" date="2022-11" db="EMBL/GenBank/DDBJ databases">
        <title>Centuries of genome instability and evolution in soft-shell clam transmissible cancer (bioRxiv).</title>
        <authorList>
            <person name="Hart S.F.M."/>
            <person name="Yonemitsu M.A."/>
            <person name="Giersch R.M."/>
            <person name="Beal B.F."/>
            <person name="Arriagada G."/>
            <person name="Davis B.W."/>
            <person name="Ostrander E.A."/>
            <person name="Goff S.P."/>
            <person name="Metzger M.J."/>
        </authorList>
    </citation>
    <scope>NUCLEOTIDE SEQUENCE</scope>
    <source>
        <strain evidence="2">MELC-2E11</strain>
        <tissue evidence="2">Siphon/mantle</tissue>
    </source>
</reference>
<feature type="non-terminal residue" evidence="2">
    <location>
        <position position="1"/>
    </location>
</feature>
<gene>
    <name evidence="2" type="ORF">MAR_024332</name>
</gene>
<feature type="non-terminal residue" evidence="2">
    <location>
        <position position="335"/>
    </location>
</feature>
<proteinExistence type="predicted"/>
<dbReference type="Proteomes" id="UP001164746">
    <property type="component" value="Chromosome 3"/>
</dbReference>
<protein>
    <recommendedName>
        <fullName evidence="1">DUF4537 domain-containing protein</fullName>
    </recommendedName>
</protein>